<proteinExistence type="predicted"/>
<dbReference type="AlphaFoldDB" id="A0A4Y2JPH6"/>
<comment type="caution">
    <text evidence="1">The sequence shown here is derived from an EMBL/GenBank/DDBJ whole genome shotgun (WGS) entry which is preliminary data.</text>
</comment>
<organism evidence="1 2">
    <name type="scientific">Araneus ventricosus</name>
    <name type="common">Orbweaver spider</name>
    <name type="synonym">Epeira ventricosa</name>
    <dbReference type="NCBI Taxonomy" id="182803"/>
    <lineage>
        <taxon>Eukaryota</taxon>
        <taxon>Metazoa</taxon>
        <taxon>Ecdysozoa</taxon>
        <taxon>Arthropoda</taxon>
        <taxon>Chelicerata</taxon>
        <taxon>Arachnida</taxon>
        <taxon>Araneae</taxon>
        <taxon>Araneomorphae</taxon>
        <taxon>Entelegynae</taxon>
        <taxon>Araneoidea</taxon>
        <taxon>Araneidae</taxon>
        <taxon>Araneus</taxon>
    </lineage>
</organism>
<protein>
    <submittedName>
        <fullName evidence="1">Uncharacterized protein</fullName>
    </submittedName>
</protein>
<keyword evidence="2" id="KW-1185">Reference proteome</keyword>
<gene>
    <name evidence="1" type="ORF">AVEN_15705_1</name>
</gene>
<dbReference type="SUPFAM" id="SSF56574">
    <property type="entry name" value="Serpins"/>
    <property type="match status" value="1"/>
</dbReference>
<sequence length="298" mass="35062">MVDCIRQFDKHIISKMNSKEEIEDVTFECEVLTDMMDMFKNDFERNTVTSDEDVFQIPDYLQSLVHVWFFHEETKPIESKNTPKETILVDMIKNARKNINVINQLIQSKTNGFLPGLDPITELELQHPEFRCLLLSLFYLKSSWDGQDAELLPFHNLNGQTKQDVPFLKLLNQKAIIVNNRIQVDVLYETNNLRDLGNFVRFTKPARYWNKSFKDVTVYLPKLEVDGREETVHKYGKIILNFKYKQDEKGFEAACLFAQDSVDGVIEQKEVNIYFDEPFQIEIYAKNHKVFQVNINNM</sequence>
<dbReference type="EMBL" id="BGPR01003736">
    <property type="protein sequence ID" value="GBM91827.1"/>
    <property type="molecule type" value="Genomic_DNA"/>
</dbReference>
<reference evidence="1 2" key="1">
    <citation type="journal article" date="2019" name="Sci. Rep.">
        <title>Orb-weaving spider Araneus ventricosus genome elucidates the spidroin gene catalogue.</title>
        <authorList>
            <person name="Kono N."/>
            <person name="Nakamura H."/>
            <person name="Ohtoshi R."/>
            <person name="Moran D.A.P."/>
            <person name="Shinohara A."/>
            <person name="Yoshida Y."/>
            <person name="Fujiwara M."/>
            <person name="Mori M."/>
            <person name="Tomita M."/>
            <person name="Arakawa K."/>
        </authorList>
    </citation>
    <scope>NUCLEOTIDE SEQUENCE [LARGE SCALE GENOMIC DNA]</scope>
</reference>
<evidence type="ECO:0000313" key="2">
    <source>
        <dbReference type="Proteomes" id="UP000499080"/>
    </source>
</evidence>
<dbReference type="InterPro" id="IPR036186">
    <property type="entry name" value="Serpin_sf"/>
</dbReference>
<accession>A0A4Y2JPH6</accession>
<name>A0A4Y2JPH6_ARAVE</name>
<evidence type="ECO:0000313" key="1">
    <source>
        <dbReference type="EMBL" id="GBM91827.1"/>
    </source>
</evidence>
<dbReference type="Proteomes" id="UP000499080">
    <property type="component" value="Unassembled WGS sequence"/>
</dbReference>